<evidence type="ECO:0008006" key="4">
    <source>
        <dbReference type="Google" id="ProtNLM"/>
    </source>
</evidence>
<dbReference type="AlphaFoldDB" id="A0A1I4CBS3"/>
<keyword evidence="3" id="KW-1185">Reference proteome</keyword>
<organism evidence="2 3">
    <name type="scientific">Halogranum rubrum</name>
    <dbReference type="NCBI Taxonomy" id="553466"/>
    <lineage>
        <taxon>Archaea</taxon>
        <taxon>Methanobacteriati</taxon>
        <taxon>Methanobacteriota</taxon>
        <taxon>Stenosarchaea group</taxon>
        <taxon>Halobacteria</taxon>
        <taxon>Halobacteriales</taxon>
        <taxon>Haloferacaceae</taxon>
    </lineage>
</organism>
<protein>
    <recommendedName>
        <fullName evidence="4">SWIM-type domain-containing protein</fullName>
    </recommendedName>
</protein>
<accession>A0A1I4CBS3</accession>
<reference evidence="3" key="1">
    <citation type="submission" date="2016-10" db="EMBL/GenBank/DDBJ databases">
        <authorList>
            <person name="Varghese N."/>
            <person name="Submissions S."/>
        </authorList>
    </citation>
    <scope>NUCLEOTIDE SEQUENCE [LARGE SCALE GENOMIC DNA]</scope>
    <source>
        <strain evidence="3">CGMCC 1.7738</strain>
    </source>
</reference>
<evidence type="ECO:0000256" key="1">
    <source>
        <dbReference type="SAM" id="MobiDB-lite"/>
    </source>
</evidence>
<dbReference type="EMBL" id="FOTC01000001">
    <property type="protein sequence ID" value="SFK78395.1"/>
    <property type="molecule type" value="Genomic_DNA"/>
</dbReference>
<evidence type="ECO:0000313" key="3">
    <source>
        <dbReference type="Proteomes" id="UP000199607"/>
    </source>
</evidence>
<dbReference type="RefSeq" id="WP_089866656.1">
    <property type="nucleotide sequence ID" value="NZ_FOTC01000001.1"/>
</dbReference>
<sequence length="120" mass="13430">MCADGTDDASETPENPETPDEGREHIETLRETIDRNRNFGWEAYRERYRFTLVDDGTVRVSRVDAEAAETASARAVEHGVDHVVTVAGGRAVDCNCHVARRPVGQKSCRHMRAVESHPRL</sequence>
<feature type="region of interest" description="Disordered" evidence="1">
    <location>
        <begin position="1"/>
        <end position="25"/>
    </location>
</feature>
<dbReference type="STRING" id="553466.SAMN04487950_1073"/>
<name>A0A1I4CBS3_9EURY</name>
<gene>
    <name evidence="2" type="ORF">SAMN04487950_1073</name>
</gene>
<proteinExistence type="predicted"/>
<evidence type="ECO:0000313" key="2">
    <source>
        <dbReference type="EMBL" id="SFK78395.1"/>
    </source>
</evidence>
<dbReference type="Proteomes" id="UP000199607">
    <property type="component" value="Unassembled WGS sequence"/>
</dbReference>
<feature type="compositionally biased region" description="Acidic residues" evidence="1">
    <location>
        <begin position="1"/>
        <end position="11"/>
    </location>
</feature>